<organism evidence="2 4">
    <name type="scientific">Biomphalaria glabrata</name>
    <name type="common">Bloodfluke planorb</name>
    <name type="synonym">Freshwater snail</name>
    <dbReference type="NCBI Taxonomy" id="6526"/>
    <lineage>
        <taxon>Eukaryota</taxon>
        <taxon>Metazoa</taxon>
        <taxon>Spiralia</taxon>
        <taxon>Lophotrochozoa</taxon>
        <taxon>Mollusca</taxon>
        <taxon>Gastropoda</taxon>
        <taxon>Heterobranchia</taxon>
        <taxon>Euthyneura</taxon>
        <taxon>Panpulmonata</taxon>
        <taxon>Hygrophila</taxon>
        <taxon>Lymnaeoidea</taxon>
        <taxon>Planorbidae</taxon>
        <taxon>Biomphalaria</taxon>
    </lineage>
</organism>
<keyword evidence="2" id="KW-1185">Reference proteome</keyword>
<keyword evidence="1" id="KW-0472">Membrane</keyword>
<feature type="transmembrane region" description="Helical" evidence="1">
    <location>
        <begin position="98"/>
        <end position="118"/>
    </location>
</feature>
<dbReference type="Proteomes" id="UP001165740">
    <property type="component" value="Chromosome 15"/>
</dbReference>
<evidence type="ECO:0000313" key="4">
    <source>
        <dbReference type="RefSeq" id="XP_055869003.1"/>
    </source>
</evidence>
<dbReference type="RefSeq" id="XP_055869003.1">
    <property type="nucleotide sequence ID" value="XM_056013028.1"/>
</dbReference>
<proteinExistence type="predicted"/>
<name>A0A9W2Z230_BIOGL</name>
<gene>
    <name evidence="3 4" type="primary">LOC129923163</name>
</gene>
<evidence type="ECO:0000256" key="1">
    <source>
        <dbReference type="SAM" id="Phobius"/>
    </source>
</evidence>
<dbReference type="GeneID" id="129923163"/>
<dbReference type="RefSeq" id="XP_055869002.1">
    <property type="nucleotide sequence ID" value="XM_056013027.1"/>
</dbReference>
<keyword evidence="1" id="KW-0812">Transmembrane</keyword>
<dbReference type="OrthoDB" id="6079891at2759"/>
<sequence>MQKIGTLTAFCMAETGLAIMMWTAAFATRGWVTGYLITQDISAGLFTAESNGIVHDIDTSVNPILTTIVLETIGGFFAVVSAGLLAVTVLKPNKLTSLVFMITTFLSGIFIIAGVSYYNVNLIQDSFLLDAGYSWYLALFSGIFILSTPGTLGSAIKRGEIPTGTDNVVRLY</sequence>
<accession>A0A9W2Z230</accession>
<dbReference type="AlphaFoldDB" id="A0A9W2Z230"/>
<evidence type="ECO:0000313" key="3">
    <source>
        <dbReference type="RefSeq" id="XP_055869002.1"/>
    </source>
</evidence>
<feature type="transmembrane region" description="Helical" evidence="1">
    <location>
        <begin position="64"/>
        <end position="86"/>
    </location>
</feature>
<feature type="transmembrane region" description="Helical" evidence="1">
    <location>
        <begin position="133"/>
        <end position="152"/>
    </location>
</feature>
<evidence type="ECO:0000313" key="2">
    <source>
        <dbReference type="Proteomes" id="UP001165740"/>
    </source>
</evidence>
<protein>
    <submittedName>
        <fullName evidence="3 4">Uncharacterized protein LOC129923163</fullName>
    </submittedName>
</protein>
<keyword evidence="1" id="KW-1133">Transmembrane helix</keyword>
<reference evidence="3 4" key="1">
    <citation type="submission" date="2025-04" db="UniProtKB">
        <authorList>
            <consortium name="RefSeq"/>
        </authorList>
    </citation>
    <scope>IDENTIFICATION</scope>
</reference>
<feature type="transmembrane region" description="Helical" evidence="1">
    <location>
        <begin position="7"/>
        <end position="27"/>
    </location>
</feature>